<dbReference type="GO" id="GO:0005524">
    <property type="term" value="F:ATP binding"/>
    <property type="evidence" value="ECO:0007669"/>
    <property type="project" value="InterPro"/>
</dbReference>
<dbReference type="Pfam" id="PF00069">
    <property type="entry name" value="Pkinase"/>
    <property type="match status" value="1"/>
</dbReference>
<dbReference type="SMART" id="SM00220">
    <property type="entry name" value="S_TKc"/>
    <property type="match status" value="1"/>
</dbReference>
<evidence type="ECO:0000313" key="2">
    <source>
        <dbReference type="EMBL" id="KAA6356313.1"/>
    </source>
</evidence>
<proteinExistence type="predicted"/>
<feature type="non-terminal residue" evidence="2">
    <location>
        <position position="1"/>
    </location>
</feature>
<protein>
    <recommendedName>
        <fullName evidence="1">Protein kinase domain-containing protein</fullName>
    </recommendedName>
</protein>
<dbReference type="GO" id="GO:0044773">
    <property type="term" value="P:mitotic DNA damage checkpoint signaling"/>
    <property type="evidence" value="ECO:0007669"/>
    <property type="project" value="TreeGrafter"/>
</dbReference>
<dbReference type="OrthoDB" id="354826at2759"/>
<comment type="caution">
    <text evidence="2">The sequence shown here is derived from an EMBL/GenBank/DDBJ whole genome shotgun (WGS) entry which is preliminary data.</text>
</comment>
<dbReference type="SUPFAM" id="SSF56112">
    <property type="entry name" value="Protein kinase-like (PK-like)"/>
    <property type="match status" value="1"/>
</dbReference>
<dbReference type="GO" id="GO:0005737">
    <property type="term" value="C:cytoplasm"/>
    <property type="evidence" value="ECO:0007669"/>
    <property type="project" value="TreeGrafter"/>
</dbReference>
<dbReference type="GO" id="GO:0004674">
    <property type="term" value="F:protein serine/threonine kinase activity"/>
    <property type="evidence" value="ECO:0007669"/>
    <property type="project" value="TreeGrafter"/>
</dbReference>
<dbReference type="AlphaFoldDB" id="A0A5J4TEV6"/>
<feature type="domain" description="Protein kinase" evidence="1">
    <location>
        <begin position="1"/>
        <end position="146"/>
    </location>
</feature>
<dbReference type="Proteomes" id="UP000324800">
    <property type="component" value="Unassembled WGS sequence"/>
</dbReference>
<reference evidence="2 3" key="1">
    <citation type="submission" date="2019-03" db="EMBL/GenBank/DDBJ databases">
        <title>Single cell metagenomics reveals metabolic interactions within the superorganism composed of flagellate Streblomastix strix and complex community of Bacteroidetes bacteria on its surface.</title>
        <authorList>
            <person name="Treitli S.C."/>
            <person name="Kolisko M."/>
            <person name="Husnik F."/>
            <person name="Keeling P."/>
            <person name="Hampl V."/>
        </authorList>
    </citation>
    <scope>NUCLEOTIDE SEQUENCE [LARGE SCALE GENOMIC DNA]</scope>
    <source>
        <strain evidence="2">ST1C</strain>
    </source>
</reference>
<dbReference type="PROSITE" id="PS50011">
    <property type="entry name" value="PROTEIN_KINASE_DOM"/>
    <property type="match status" value="1"/>
</dbReference>
<evidence type="ECO:0000259" key="1">
    <source>
        <dbReference type="PROSITE" id="PS50011"/>
    </source>
</evidence>
<dbReference type="InterPro" id="IPR000719">
    <property type="entry name" value="Prot_kinase_dom"/>
</dbReference>
<dbReference type="Gene3D" id="1.10.510.10">
    <property type="entry name" value="Transferase(Phosphotransferase) domain 1"/>
    <property type="match status" value="1"/>
</dbReference>
<dbReference type="PANTHER" id="PTHR44167">
    <property type="entry name" value="OVARIAN-SPECIFIC SERINE/THREONINE-PROTEIN KINASE LOK-RELATED"/>
    <property type="match status" value="1"/>
</dbReference>
<dbReference type="PANTHER" id="PTHR44167:SF24">
    <property type="entry name" value="SERINE_THREONINE-PROTEIN KINASE CHK2"/>
    <property type="match status" value="1"/>
</dbReference>
<accession>A0A5J4TEV6</accession>
<organism evidence="2 3">
    <name type="scientific">Streblomastix strix</name>
    <dbReference type="NCBI Taxonomy" id="222440"/>
    <lineage>
        <taxon>Eukaryota</taxon>
        <taxon>Metamonada</taxon>
        <taxon>Preaxostyla</taxon>
        <taxon>Oxymonadida</taxon>
        <taxon>Streblomastigidae</taxon>
        <taxon>Streblomastix</taxon>
    </lineage>
</organism>
<gene>
    <name evidence="2" type="ORF">EZS28_048160</name>
</gene>
<sequence>HCNVIIQFRNIKCENILLHNPPESGCVHVKISDFGFAKKVDLNNEQTYLAGTLPFMAPEIFKMPLIVTQKVDIYALGIIIYRLVTHKYPLMYNNWTKYKNVFSRLDEIARPSEIKDNLLWDLLSKMLEFDPIKRITAFEALQYPYFTSLEALADMEKGKLQNLTKIQLLLLQNLKL</sequence>
<dbReference type="EMBL" id="SNRW01033197">
    <property type="protein sequence ID" value="KAA6356313.1"/>
    <property type="molecule type" value="Genomic_DNA"/>
</dbReference>
<dbReference type="InterPro" id="IPR011009">
    <property type="entry name" value="Kinase-like_dom_sf"/>
</dbReference>
<name>A0A5J4TEV6_9EUKA</name>
<evidence type="ECO:0000313" key="3">
    <source>
        <dbReference type="Proteomes" id="UP000324800"/>
    </source>
</evidence>
<dbReference type="GO" id="GO:0005634">
    <property type="term" value="C:nucleus"/>
    <property type="evidence" value="ECO:0007669"/>
    <property type="project" value="TreeGrafter"/>
</dbReference>